<dbReference type="Pfam" id="PF20109">
    <property type="entry name" value="Trans_reg_dom"/>
    <property type="match status" value="1"/>
</dbReference>
<evidence type="ECO:0000259" key="1">
    <source>
        <dbReference type="Pfam" id="PF20109"/>
    </source>
</evidence>
<gene>
    <name evidence="2" type="ORF">GLS_c14090</name>
</gene>
<protein>
    <recommendedName>
        <fullName evidence="1">Transcriptional regulator-like domain-containing protein</fullName>
    </recommendedName>
</protein>
<dbReference type="InterPro" id="IPR045465">
    <property type="entry name" value="Trans_reg_dom"/>
</dbReference>
<dbReference type="HOGENOM" id="CLU_166814_1_0_5"/>
<dbReference type="GeneID" id="56905635"/>
<reference evidence="2 3" key="1">
    <citation type="journal article" date="2015" name="Appl. Microbiol. Biotechnol.">
        <title>The consequence of an additional NADH dehydrogenase paralog on the growth of Gluconobacter oxydans DSM3504.</title>
        <authorList>
            <person name="Kostner D."/>
            <person name="Luchterhand B."/>
            <person name="Junker A."/>
            <person name="Volland S."/>
            <person name="Daniel R."/>
            <person name="Buchs J."/>
            <person name="Liebl W."/>
            <person name="Ehrenreich A."/>
        </authorList>
    </citation>
    <scope>NUCLEOTIDE SEQUENCE [LARGE SCALE GENOMIC DNA]</scope>
    <source>
        <strain evidence="2">DSM 3504</strain>
    </source>
</reference>
<dbReference type="KEGG" id="goy:GLS_c14090"/>
<dbReference type="Proteomes" id="UP000031656">
    <property type="component" value="Chromosome"/>
</dbReference>
<name>A0A067Z5E5_GLUOY</name>
<evidence type="ECO:0000313" key="3">
    <source>
        <dbReference type="Proteomes" id="UP000031656"/>
    </source>
</evidence>
<proteinExistence type="predicted"/>
<sequence>MPLDVWQSETDRAALKRLDEAGFAGAFMRRWTTYRKDHAETARLISAGASNPNAEWDTFCQRWRIRFPT</sequence>
<evidence type="ECO:0000313" key="2">
    <source>
        <dbReference type="EMBL" id="AHK71297.1"/>
    </source>
</evidence>
<dbReference type="AlphaFoldDB" id="A0A067Z5E5"/>
<organism evidence="2 3">
    <name type="scientific">Gluconobacter oxydans DSM 3504</name>
    <dbReference type="NCBI Taxonomy" id="1288313"/>
    <lineage>
        <taxon>Bacteria</taxon>
        <taxon>Pseudomonadati</taxon>
        <taxon>Pseudomonadota</taxon>
        <taxon>Alphaproteobacteria</taxon>
        <taxon>Acetobacterales</taxon>
        <taxon>Acetobacteraceae</taxon>
        <taxon>Gluconobacter</taxon>
    </lineage>
</organism>
<dbReference type="EMBL" id="CP004373">
    <property type="protein sequence ID" value="AHK71297.1"/>
    <property type="molecule type" value="Genomic_DNA"/>
</dbReference>
<accession>A0A067Z5E5</accession>
<dbReference type="RefSeq" id="WP_041111696.1">
    <property type="nucleotide sequence ID" value="NZ_CP004373.1"/>
</dbReference>
<feature type="domain" description="Transcriptional regulator-like" evidence="1">
    <location>
        <begin position="6"/>
        <end position="68"/>
    </location>
</feature>